<dbReference type="PANTHER" id="PTHR46480:SF1">
    <property type="entry name" value="VOLTAGE-GATED HYDROGEN CHANNEL 1"/>
    <property type="match status" value="1"/>
</dbReference>
<evidence type="ECO:0000256" key="1">
    <source>
        <dbReference type="ARBA" id="ARBA00004651"/>
    </source>
</evidence>
<evidence type="ECO:0000256" key="7">
    <source>
        <dbReference type="ARBA" id="ARBA00022989"/>
    </source>
</evidence>
<comment type="caution">
    <text evidence="15">The sequence shown here is derived from an EMBL/GenBank/DDBJ whole genome shotgun (WGS) entry which is preliminary data.</text>
</comment>
<gene>
    <name evidence="15" type="ORF">INT43_001529</name>
</gene>
<accession>A0A8H7PDS7</accession>
<evidence type="ECO:0000256" key="8">
    <source>
        <dbReference type="ARBA" id="ARBA00023054"/>
    </source>
</evidence>
<feature type="coiled-coil region" evidence="13">
    <location>
        <begin position="188"/>
        <end position="229"/>
    </location>
</feature>
<dbReference type="PANTHER" id="PTHR46480">
    <property type="entry name" value="F20B24.22"/>
    <property type="match status" value="1"/>
</dbReference>
<dbReference type="GO" id="GO:0030171">
    <property type="term" value="F:voltage-gated proton channel activity"/>
    <property type="evidence" value="ECO:0007669"/>
    <property type="project" value="InterPro"/>
</dbReference>
<sequence>MASYGSIPPEDIDAPAPETVAVDAESSRAPWRQELGEKLESNNVHWAVLWLTILDSLCVLIEIIVTFFEECTNEPAEFLLLMARPKLWDHWAVETAEWVSTGITCLFMLEVLLTFVSFGPSYYAPGKPHWIMHNLDAAVVITTFVLEIILKGKEREVAGLLIVFRLWRVIKIMEAVAMGVSISETSSVDHVNALLAEEKTKRMQLEQQLQQECAKREALEQENQKLKGNIV</sequence>
<dbReference type="Gene3D" id="1.20.120.350">
    <property type="entry name" value="Voltage-gated potassium channels. Chain C"/>
    <property type="match status" value="1"/>
</dbReference>
<dbReference type="InterPro" id="IPR005821">
    <property type="entry name" value="Ion_trans_dom"/>
</dbReference>
<evidence type="ECO:0000256" key="10">
    <source>
        <dbReference type="ARBA" id="ARBA00023136"/>
    </source>
</evidence>
<evidence type="ECO:0000256" key="11">
    <source>
        <dbReference type="ARBA" id="ARBA00023303"/>
    </source>
</evidence>
<evidence type="ECO:0000256" key="9">
    <source>
        <dbReference type="ARBA" id="ARBA00023065"/>
    </source>
</evidence>
<reference evidence="15" key="1">
    <citation type="submission" date="2020-12" db="EMBL/GenBank/DDBJ databases">
        <title>Metabolic potential, ecology and presence of endohyphal bacteria is reflected in genomic diversity of Mucoromycotina.</title>
        <authorList>
            <person name="Muszewska A."/>
            <person name="Okrasinska A."/>
            <person name="Steczkiewicz K."/>
            <person name="Drgas O."/>
            <person name="Orlowska M."/>
            <person name="Perlinska-Lenart U."/>
            <person name="Aleksandrzak-Piekarczyk T."/>
            <person name="Szatraj K."/>
            <person name="Zielenkiewicz U."/>
            <person name="Pilsyk S."/>
            <person name="Malc E."/>
            <person name="Mieczkowski P."/>
            <person name="Kruszewska J.S."/>
            <person name="Biernat P."/>
            <person name="Pawlowska J."/>
        </authorList>
    </citation>
    <scope>NUCLEOTIDE SEQUENCE</scope>
    <source>
        <strain evidence="15">WA0000067209</strain>
    </source>
</reference>
<dbReference type="InterPro" id="IPR027359">
    <property type="entry name" value="Volt_channel_dom_sf"/>
</dbReference>
<evidence type="ECO:0000256" key="2">
    <source>
        <dbReference type="ARBA" id="ARBA00015897"/>
    </source>
</evidence>
<name>A0A8H7PDS7_MORIS</name>
<keyword evidence="7" id="KW-1133">Transmembrane helix</keyword>
<keyword evidence="10" id="KW-0472">Membrane</keyword>
<evidence type="ECO:0000313" key="16">
    <source>
        <dbReference type="Proteomes" id="UP000654370"/>
    </source>
</evidence>
<keyword evidence="16" id="KW-1185">Reference proteome</keyword>
<keyword evidence="11" id="KW-0407">Ion channel</keyword>
<evidence type="ECO:0000256" key="3">
    <source>
        <dbReference type="ARBA" id="ARBA00022448"/>
    </source>
</evidence>
<organism evidence="15 16">
    <name type="scientific">Mortierella isabellina</name>
    <name type="common">Filamentous fungus</name>
    <name type="synonym">Umbelopsis isabellina</name>
    <dbReference type="NCBI Taxonomy" id="91625"/>
    <lineage>
        <taxon>Eukaryota</taxon>
        <taxon>Fungi</taxon>
        <taxon>Fungi incertae sedis</taxon>
        <taxon>Mucoromycota</taxon>
        <taxon>Mucoromycotina</taxon>
        <taxon>Umbelopsidomycetes</taxon>
        <taxon>Umbelopsidales</taxon>
        <taxon>Umbelopsidaceae</taxon>
        <taxon>Umbelopsis</taxon>
    </lineage>
</organism>
<dbReference type="Pfam" id="PF00520">
    <property type="entry name" value="Ion_trans"/>
    <property type="match status" value="1"/>
</dbReference>
<feature type="domain" description="Ion transport" evidence="14">
    <location>
        <begin position="56"/>
        <end position="177"/>
    </location>
</feature>
<proteinExistence type="predicted"/>
<dbReference type="GO" id="GO:0034702">
    <property type="term" value="C:monoatomic ion channel complex"/>
    <property type="evidence" value="ECO:0007669"/>
    <property type="project" value="UniProtKB-KW"/>
</dbReference>
<evidence type="ECO:0000256" key="13">
    <source>
        <dbReference type="SAM" id="Coils"/>
    </source>
</evidence>
<dbReference type="AlphaFoldDB" id="A0A8H7PDS7"/>
<keyword evidence="8 13" id="KW-0175">Coiled coil</keyword>
<evidence type="ECO:0000256" key="5">
    <source>
        <dbReference type="ARBA" id="ARBA00022692"/>
    </source>
</evidence>
<comment type="subcellular location">
    <subcellularLocation>
        <location evidence="1">Cell membrane</location>
        <topology evidence="1">Multi-pass membrane protein</topology>
    </subcellularLocation>
</comment>
<keyword evidence="5" id="KW-0812">Transmembrane</keyword>
<keyword evidence="9" id="KW-0406">Ion transport</keyword>
<evidence type="ECO:0000256" key="12">
    <source>
        <dbReference type="ARBA" id="ARBA00031989"/>
    </source>
</evidence>
<keyword evidence="3" id="KW-0813">Transport</keyword>
<evidence type="ECO:0000256" key="6">
    <source>
        <dbReference type="ARBA" id="ARBA00022882"/>
    </source>
</evidence>
<evidence type="ECO:0000313" key="15">
    <source>
        <dbReference type="EMBL" id="KAG2172052.1"/>
    </source>
</evidence>
<keyword evidence="6" id="KW-0851">Voltage-gated channel</keyword>
<dbReference type="GO" id="GO:0005886">
    <property type="term" value="C:plasma membrane"/>
    <property type="evidence" value="ECO:0007669"/>
    <property type="project" value="UniProtKB-SubCell"/>
</dbReference>
<dbReference type="OrthoDB" id="427456at2759"/>
<evidence type="ECO:0000256" key="4">
    <source>
        <dbReference type="ARBA" id="ARBA00022475"/>
    </source>
</evidence>
<dbReference type="Proteomes" id="UP000654370">
    <property type="component" value="Unassembled WGS sequence"/>
</dbReference>
<protein>
    <recommendedName>
        <fullName evidence="2">Voltage-gated hydrogen channel 1</fullName>
    </recommendedName>
    <alternativeName>
        <fullName evidence="12">Hydrogen voltage-gated channel 1</fullName>
    </alternativeName>
</protein>
<evidence type="ECO:0000259" key="14">
    <source>
        <dbReference type="Pfam" id="PF00520"/>
    </source>
</evidence>
<dbReference type="EMBL" id="JAEPQZ010000018">
    <property type="protein sequence ID" value="KAG2172052.1"/>
    <property type="molecule type" value="Genomic_DNA"/>
</dbReference>
<keyword evidence="4" id="KW-1003">Cell membrane</keyword>
<dbReference type="InterPro" id="IPR031846">
    <property type="entry name" value="Hvcn1"/>
</dbReference>
<dbReference type="SUPFAM" id="SSF81324">
    <property type="entry name" value="Voltage-gated potassium channels"/>
    <property type="match status" value="1"/>
</dbReference>